<reference evidence="2 3" key="1">
    <citation type="submission" date="2015-03" db="EMBL/GenBank/DDBJ databases">
        <authorList>
            <person name="Murphy D."/>
        </authorList>
    </citation>
    <scope>NUCLEOTIDE SEQUENCE [LARGE SCALE GENOMIC DNA]</scope>
    <source>
        <strain evidence="2 3">KMM 520</strain>
    </source>
</reference>
<keyword evidence="1" id="KW-1133">Transmembrane helix</keyword>
<sequence>MIKAISFLFIFYVANSIFFEQQLSYDLVHLSFYIVIIQPLVFLFFAGKNGLTLLRIFYFFQFIFMGIAPYMQFIGDFVMWGGEPFYEKDYLLFNVLITLVNFLFFVVYYMFNKLTFEKKEGVSYMIPGAIKRLPFITKIVLSGLCFICFFLALYINNFSIISLFLRGGILKETAEVVSSQTLIFSYTSKFIPFFITAFILVFYKQNKLMLAFSCITLLLCAFPFGIARFLTASIYIPLLLIAFPSLLKGIKGILFFILSILLIFPFLEQFRVFRDDLELQFIPDISFFVKGHFDSYQNFLRVFSENITTGGNQLIGVLFFFVPRSIWEDKPVGSGYYVAEELGYTFNNISMNFFGEGFINFGILGVVIFCVLLSLLCAFFDRLFWSEQGVINKPSAIFYLFLIGYLIFVLRGDLLSSFAFFMSALFSFFIVNFLFNTKGRSL</sequence>
<evidence type="ECO:0000256" key="1">
    <source>
        <dbReference type="SAM" id="Phobius"/>
    </source>
</evidence>
<evidence type="ECO:0008006" key="4">
    <source>
        <dbReference type="Google" id="ProtNLM"/>
    </source>
</evidence>
<dbReference type="PATRIC" id="fig|1315283.4.peg.450"/>
<feature type="transmembrane region" description="Helical" evidence="1">
    <location>
        <begin position="53"/>
        <end position="71"/>
    </location>
</feature>
<feature type="transmembrane region" description="Helical" evidence="1">
    <location>
        <begin position="139"/>
        <end position="163"/>
    </location>
</feature>
<proteinExistence type="predicted"/>
<feature type="transmembrane region" description="Helical" evidence="1">
    <location>
        <begin position="210"/>
        <end position="243"/>
    </location>
</feature>
<gene>
    <name evidence="2" type="ORF">PTRA_a0502</name>
</gene>
<dbReference type="RefSeq" id="WP_058372537.1">
    <property type="nucleotide sequence ID" value="NZ_CP011034.1"/>
</dbReference>
<feature type="transmembrane region" description="Helical" evidence="1">
    <location>
        <begin position="26"/>
        <end position="46"/>
    </location>
</feature>
<feature type="transmembrane region" description="Helical" evidence="1">
    <location>
        <begin position="91"/>
        <end position="111"/>
    </location>
</feature>
<protein>
    <recommendedName>
        <fullName evidence="4">Oligosaccharide repeat unit polymerase</fullName>
    </recommendedName>
</protein>
<name>A0A0U2IS03_9GAMM</name>
<dbReference type="EMBL" id="CP011034">
    <property type="protein sequence ID" value="ALS31855.1"/>
    <property type="molecule type" value="Genomic_DNA"/>
</dbReference>
<dbReference type="Proteomes" id="UP000065261">
    <property type="component" value="Chromosome I"/>
</dbReference>
<keyword evidence="1" id="KW-0472">Membrane</keyword>
<dbReference type="AlphaFoldDB" id="A0A0U2IS03"/>
<feature type="transmembrane region" description="Helical" evidence="1">
    <location>
        <begin position="249"/>
        <end position="267"/>
    </location>
</feature>
<dbReference type="OrthoDB" id="6636231at2"/>
<accession>A0A0U2IS03</accession>
<feature type="transmembrane region" description="Helical" evidence="1">
    <location>
        <begin position="358"/>
        <end position="384"/>
    </location>
</feature>
<dbReference type="KEGG" id="ptn:PTRA_a0502"/>
<feature type="transmembrane region" description="Helical" evidence="1">
    <location>
        <begin position="396"/>
        <end position="412"/>
    </location>
</feature>
<keyword evidence="1" id="KW-0812">Transmembrane</keyword>
<organism evidence="2">
    <name type="scientific">Pseudoalteromonas translucida KMM 520</name>
    <dbReference type="NCBI Taxonomy" id="1315283"/>
    <lineage>
        <taxon>Bacteria</taxon>
        <taxon>Pseudomonadati</taxon>
        <taxon>Pseudomonadota</taxon>
        <taxon>Gammaproteobacteria</taxon>
        <taxon>Alteromonadales</taxon>
        <taxon>Pseudoalteromonadaceae</taxon>
        <taxon>Pseudoalteromonas</taxon>
    </lineage>
</organism>
<evidence type="ECO:0000313" key="2">
    <source>
        <dbReference type="EMBL" id="ALS31855.1"/>
    </source>
</evidence>
<feature type="transmembrane region" description="Helical" evidence="1">
    <location>
        <begin position="183"/>
        <end position="203"/>
    </location>
</feature>
<evidence type="ECO:0000313" key="3">
    <source>
        <dbReference type="Proteomes" id="UP000065261"/>
    </source>
</evidence>
<feature type="transmembrane region" description="Helical" evidence="1">
    <location>
        <begin position="418"/>
        <end position="435"/>
    </location>
</feature>